<sequence length="168" mass="18140">MAILNFDASTYDPSPSFDVLPVGKYLATIVDSKVKPTKAGTGEYLELVFEIAEGEFINRKIWQRINFRNPSPKAEAAAKRDLSTLCRAVGVLNVQQSEYLHNIPVVIDLQIEESTNGYAPQNRIKTYISASESNTAAPATPRATTSAVIANAANAASASVPPWKRSAA</sequence>
<evidence type="ECO:0008006" key="2">
    <source>
        <dbReference type="Google" id="ProtNLM"/>
    </source>
</evidence>
<name>A0A6J5KQV3_9CAUD</name>
<gene>
    <name evidence="1" type="ORF">UFOVP65_30</name>
</gene>
<protein>
    <recommendedName>
        <fullName evidence="2">DUF669 domain-containing protein</fullName>
    </recommendedName>
</protein>
<proteinExistence type="predicted"/>
<dbReference type="Pfam" id="PF05037">
    <property type="entry name" value="DUF669"/>
    <property type="match status" value="1"/>
</dbReference>
<evidence type="ECO:0000313" key="1">
    <source>
        <dbReference type="EMBL" id="CAB4124778.1"/>
    </source>
</evidence>
<dbReference type="EMBL" id="LR796179">
    <property type="protein sequence ID" value="CAB4124778.1"/>
    <property type="molecule type" value="Genomic_DNA"/>
</dbReference>
<dbReference type="InterPro" id="IPR007731">
    <property type="entry name" value="DUF669"/>
</dbReference>
<reference evidence="1" key="1">
    <citation type="submission" date="2020-04" db="EMBL/GenBank/DDBJ databases">
        <authorList>
            <person name="Chiriac C."/>
            <person name="Salcher M."/>
            <person name="Ghai R."/>
            <person name="Kavagutti S V."/>
        </authorList>
    </citation>
    <scope>NUCLEOTIDE SEQUENCE</scope>
</reference>
<accession>A0A6J5KQV3</accession>
<organism evidence="1">
    <name type="scientific">uncultured Caudovirales phage</name>
    <dbReference type="NCBI Taxonomy" id="2100421"/>
    <lineage>
        <taxon>Viruses</taxon>
        <taxon>Duplodnaviria</taxon>
        <taxon>Heunggongvirae</taxon>
        <taxon>Uroviricota</taxon>
        <taxon>Caudoviricetes</taxon>
        <taxon>Peduoviridae</taxon>
        <taxon>Maltschvirus</taxon>
        <taxon>Maltschvirus maltsch</taxon>
    </lineage>
</organism>